<feature type="region of interest" description="Disordered" evidence="9">
    <location>
        <begin position="335"/>
        <end position="359"/>
    </location>
</feature>
<keyword evidence="2" id="KW-0479">Metal-binding</keyword>
<proteinExistence type="predicted"/>
<evidence type="ECO:0000256" key="2">
    <source>
        <dbReference type="ARBA" id="ARBA00022723"/>
    </source>
</evidence>
<evidence type="ECO:0000256" key="8">
    <source>
        <dbReference type="SAM" id="Coils"/>
    </source>
</evidence>
<dbReference type="Proteomes" id="UP001642482">
    <property type="component" value="Unassembled WGS sequence"/>
</dbReference>
<keyword evidence="5" id="KW-0411">Iron-sulfur</keyword>
<reference evidence="10 11" key="1">
    <citation type="submission" date="2024-01" db="EMBL/GenBank/DDBJ databases">
        <authorList>
            <person name="Allen C."/>
            <person name="Tagirdzhanova G."/>
        </authorList>
    </citation>
    <scope>NUCLEOTIDE SEQUENCE [LARGE SCALE GENOMIC DNA]</scope>
</reference>
<keyword evidence="3" id="KW-0809">Transit peptide</keyword>
<dbReference type="SUPFAM" id="SSF53335">
    <property type="entry name" value="S-adenosyl-L-methionine-dependent methyltransferases"/>
    <property type="match status" value="1"/>
</dbReference>
<keyword evidence="10" id="KW-0687">Ribonucleoprotein</keyword>
<feature type="coiled-coil region" evidence="8">
    <location>
        <begin position="222"/>
        <end position="258"/>
    </location>
</feature>
<comment type="subcellular location">
    <subcellularLocation>
        <location evidence="1">Mitochondrion</location>
    </subcellularLocation>
</comment>
<dbReference type="Gene3D" id="3.40.50.150">
    <property type="entry name" value="Vaccinia Virus protein VP39"/>
    <property type="match status" value="1"/>
</dbReference>
<evidence type="ECO:0000256" key="5">
    <source>
        <dbReference type="ARBA" id="ARBA00023014"/>
    </source>
</evidence>
<evidence type="ECO:0000313" key="10">
    <source>
        <dbReference type="EMBL" id="CAK7222459.1"/>
    </source>
</evidence>
<comment type="caution">
    <text evidence="10">The sequence shown here is derived from an EMBL/GenBank/DDBJ whole genome shotgun (WGS) entry which is preliminary data.</text>
</comment>
<dbReference type="Pfam" id="PF09243">
    <property type="entry name" value="Rsm22"/>
    <property type="match status" value="2"/>
</dbReference>
<keyword evidence="10" id="KW-0689">Ribosomal protein</keyword>
<feature type="compositionally biased region" description="Basic and acidic residues" evidence="9">
    <location>
        <begin position="841"/>
        <end position="851"/>
    </location>
</feature>
<dbReference type="InterPro" id="IPR029063">
    <property type="entry name" value="SAM-dependent_MTases_sf"/>
</dbReference>
<organism evidence="10 11">
    <name type="scientific">Sporothrix eucalyptigena</name>
    <dbReference type="NCBI Taxonomy" id="1812306"/>
    <lineage>
        <taxon>Eukaryota</taxon>
        <taxon>Fungi</taxon>
        <taxon>Dikarya</taxon>
        <taxon>Ascomycota</taxon>
        <taxon>Pezizomycotina</taxon>
        <taxon>Sordariomycetes</taxon>
        <taxon>Sordariomycetidae</taxon>
        <taxon>Ophiostomatales</taxon>
        <taxon>Ophiostomataceae</taxon>
        <taxon>Sporothrix</taxon>
    </lineage>
</organism>
<evidence type="ECO:0000256" key="7">
    <source>
        <dbReference type="ARBA" id="ARBA00045681"/>
    </source>
</evidence>
<feature type="compositionally biased region" description="Basic residues" evidence="9">
    <location>
        <begin position="852"/>
        <end position="867"/>
    </location>
</feature>
<evidence type="ECO:0000256" key="9">
    <source>
        <dbReference type="SAM" id="MobiDB-lite"/>
    </source>
</evidence>
<protein>
    <submittedName>
        <fullName evidence="10">37S ribosomal protein S22</fullName>
    </submittedName>
</protein>
<dbReference type="EMBL" id="CAWUHD010000045">
    <property type="protein sequence ID" value="CAK7222459.1"/>
    <property type="molecule type" value="Genomic_DNA"/>
</dbReference>
<evidence type="ECO:0000256" key="4">
    <source>
        <dbReference type="ARBA" id="ARBA00023004"/>
    </source>
</evidence>
<keyword evidence="11" id="KW-1185">Reference proteome</keyword>
<name>A0ABP0BS04_9PEZI</name>
<accession>A0ABP0BS04</accession>
<sequence>MHRARDLQRACPRSQAWLRQALESGLVGFEAKTSARQFARQKPTQRPSTTIQPFSSSRAVRNDAQPSNDAPKSTPPPVDIETVVRQARATFGDTLPKDFLSEAELKLYERLFGSPIRETRPEDVGLPLAERELNAAKKAEPAKNLLFREVEGGLLEEVSWKEKMVPRDAEVDAEADAEGGTTLMEDLLTPAHIQYIQASARNEREYHALTKLQRDFVVAQRQAELEEKAEQAAEQALLDRQEEELLKAERAKYIIEEEYLAEEEEEDEFDEEDALDARGNQVPRVHPLTMAFRSRTQPSTIQLPKAEFVEPISELLKRTDIKHVRLAAQKAFGGRDLPYSPRSPASTPGGKGGNYAQRPVAMEPGHHRMSDIDADAYMATVLPAVYATAMSTLVEVRRRLGSGWIEGLLSKPDGNPRILDVGGGGAALAAWNQVFRSELERIREKGHVPGQLFEGDDDAAAAERAGILLEKDDPIRKGSRRRMERTVVVGSDALRHRLSRFLYNTTFLPRLPDLLHSAENVERHIDAPESPNPDGTGRRKTYDVILASHALMPLDKPYQRRQFIDNLWAMLNPNGGVIIFVEKGHPRGFEAVAGARQRILDRFIVPPVQEGNPAPAEGAATEEIFPEDTEEDLRRPKEPGMIVAPCTNHNKCPMYLTPGISPGRKDFCHFSQRFNRPPFLQRILGQTHHNHEDLDYCYVAVQRGTGVSPTPTPIQGQTAANAAFAGFEGASDNGIPHPLALPRTILPPLKRHGHVILDVCTPAGQLERWTVPKSRGKQAYHDARKLRWGDLWALGAKTRVPRPVRLGKGGPDGKKPKERTIDVKAVNGQIVSATEGGNSTRADDRPPILKMRDRKKYGKGGLKKRSRRAEAQSIMDELKKSVLEAP</sequence>
<evidence type="ECO:0000256" key="1">
    <source>
        <dbReference type="ARBA" id="ARBA00004173"/>
    </source>
</evidence>
<dbReference type="InterPro" id="IPR015324">
    <property type="entry name" value="Ribosomal_Rsm22-like"/>
</dbReference>
<keyword evidence="6" id="KW-0496">Mitochondrion</keyword>
<feature type="region of interest" description="Disordered" evidence="9">
    <location>
        <begin position="833"/>
        <end position="873"/>
    </location>
</feature>
<keyword evidence="8" id="KW-0175">Coiled coil</keyword>
<feature type="region of interest" description="Disordered" evidence="9">
    <location>
        <begin position="36"/>
        <end position="78"/>
    </location>
</feature>
<evidence type="ECO:0000256" key="6">
    <source>
        <dbReference type="ARBA" id="ARBA00023128"/>
    </source>
</evidence>
<dbReference type="GO" id="GO:0005840">
    <property type="term" value="C:ribosome"/>
    <property type="evidence" value="ECO:0007669"/>
    <property type="project" value="UniProtKB-KW"/>
</dbReference>
<dbReference type="InterPro" id="IPR052571">
    <property type="entry name" value="Mt_RNA_Methyltransferase"/>
</dbReference>
<evidence type="ECO:0000256" key="3">
    <source>
        <dbReference type="ARBA" id="ARBA00022946"/>
    </source>
</evidence>
<comment type="function">
    <text evidence="7">Mitochondrial ribosome (mitoribosome) assembly factor. Binds at the interface of the head and body domains of the mitochondrial small ribosomal subunit (mt-SSU), occluding the mRNA channel and preventing compaction of the head domain towards the body. Probable inactive methyltransferase: retains the characteristic folding and ability to bind S-adenosyl-L-methionine, but it probably lost its methyltransferase activity.</text>
</comment>
<keyword evidence="4" id="KW-0408">Iron</keyword>
<evidence type="ECO:0000313" key="11">
    <source>
        <dbReference type="Proteomes" id="UP001642482"/>
    </source>
</evidence>
<dbReference type="PANTHER" id="PTHR13184:SF5">
    <property type="entry name" value="METHYLTRANSFERASE-LIKE PROTEIN 17, MITOCHONDRIAL"/>
    <property type="match status" value="1"/>
</dbReference>
<gene>
    <name evidence="10" type="primary">RSM22</name>
    <name evidence="10" type="ORF">SEUCBS140593_004905</name>
</gene>
<dbReference type="PANTHER" id="PTHR13184">
    <property type="entry name" value="37S RIBOSOMAL PROTEIN S22"/>
    <property type="match status" value="1"/>
</dbReference>
<feature type="compositionally biased region" description="Polar residues" evidence="9">
    <location>
        <begin position="42"/>
        <end position="71"/>
    </location>
</feature>